<name>A0A1L0BVN7_9ASCO</name>
<sequence>MKKFLGMLKKDSKEAPKEASADSHDTDQASGNASVLSEPDSLRELHPMFEEHTTSFTNDTNLNLNPSILGGNSVFTEASTALPKSIFSSKYSSSTKQSSYFSQASRTKKPVRTDYGQPLQILEVPEDSKEDISGSSSDIIADKLHKLWQDIFYILNQYTASVHTLSTTVINMINCLKDYVAFVDTLNPYADAWSFSSYNNDDVRKILRMYLHMYDNLLKDDAYLRLKLLLCKVFNDFNASLKSHTRNLSHLLPDTMAKPTNFAIGINDGLELPNQEAISRIIAKVANSPLSVKEQNGSFIAPIARGIDKDMNVLCLYFGYPTLTDHHSRIVSSVQDLFEDVHVLLAKNQIDLASATTESRPNPVQLPSFPPGGAQKFKLPFRNPVDPLRPPMSLSLSVETSARVSGTMGGFIFPIIDTKKQPHLTSYANSKFAISCGHVCLDKRDDSDEYPYVHSPLSVLISLYKQALTAQHQKCGDSNQNMLQLQVAYGSILEQLDEFFPPREVDLYDSKTKQGRLEMRNFPKHRFGQIIWGERTLIQAKNTKTGLFLTDKRLSDLAIIKVNKILQCDQNYLGDDIAFNEYDPSLMFDNLYVRKVINLNRHTKEVPLERIAEVDSLASDENADSLSGLPVFKYGSTTKFTRGNLNGIKLVYWMDGAIHSSEFVVNSQENTTSFAAGGDSGSWILTKLEDLEGSSESKGLGVVGMLHSYDGEYRQFGLFTPMTEILSRLEEVTNIKWGVVGVNQKDMVINLSDSESESEFDEDTDEEDSEYESGVEEQANPPDID</sequence>
<dbReference type="Proteomes" id="UP000182259">
    <property type="component" value="Chromosome III"/>
</dbReference>
<feature type="region of interest" description="Disordered" evidence="1">
    <location>
        <begin position="751"/>
        <end position="785"/>
    </location>
</feature>
<feature type="compositionally biased region" description="Acidic residues" evidence="1">
    <location>
        <begin position="754"/>
        <end position="775"/>
    </location>
</feature>
<accession>A0A1L0BVN7</accession>
<dbReference type="EMBL" id="LT635766">
    <property type="protein sequence ID" value="SGZ54394.1"/>
    <property type="molecule type" value="Genomic_DNA"/>
</dbReference>
<evidence type="ECO:0000313" key="3">
    <source>
        <dbReference type="Proteomes" id="UP000182259"/>
    </source>
</evidence>
<dbReference type="Pfam" id="PF08192">
    <property type="entry name" value="Peptidase_S64"/>
    <property type="match status" value="1"/>
</dbReference>
<reference evidence="2 3" key="1">
    <citation type="submission" date="2016-10" db="EMBL/GenBank/DDBJ databases">
        <authorList>
            <person name="de Groot N.N."/>
        </authorList>
    </citation>
    <scope>NUCLEOTIDE SEQUENCE [LARGE SCALE GENOMIC DNA]</scope>
    <source>
        <strain evidence="2 3">PYCC 4715</strain>
    </source>
</reference>
<dbReference type="InterPro" id="IPR012985">
    <property type="entry name" value="Peptidase_S64_Ssy5"/>
</dbReference>
<dbReference type="SUPFAM" id="SSF50494">
    <property type="entry name" value="Trypsin-like serine proteases"/>
    <property type="match status" value="1"/>
</dbReference>
<evidence type="ECO:0000256" key="1">
    <source>
        <dbReference type="SAM" id="MobiDB-lite"/>
    </source>
</evidence>
<dbReference type="AlphaFoldDB" id="A0A1L0BVN7"/>
<protein>
    <submittedName>
        <fullName evidence="2">CIC11C00000004250</fullName>
    </submittedName>
</protein>
<proteinExistence type="predicted"/>
<evidence type="ECO:0000313" key="2">
    <source>
        <dbReference type="EMBL" id="SGZ54394.1"/>
    </source>
</evidence>
<organism evidence="2 3">
    <name type="scientific">Sungouiella intermedia</name>
    <dbReference type="NCBI Taxonomy" id="45354"/>
    <lineage>
        <taxon>Eukaryota</taxon>
        <taxon>Fungi</taxon>
        <taxon>Dikarya</taxon>
        <taxon>Ascomycota</taxon>
        <taxon>Saccharomycotina</taxon>
        <taxon>Pichiomycetes</taxon>
        <taxon>Metschnikowiaceae</taxon>
        <taxon>Sungouiella</taxon>
    </lineage>
</organism>
<dbReference type="InterPro" id="IPR009003">
    <property type="entry name" value="Peptidase_S1_PA"/>
</dbReference>
<gene>
    <name evidence="2" type="ORF">SAMEA4029009_CIC11G00000004250</name>
</gene>
<feature type="compositionally biased region" description="Basic and acidic residues" evidence="1">
    <location>
        <begin position="8"/>
        <end position="27"/>
    </location>
</feature>
<feature type="region of interest" description="Disordered" evidence="1">
    <location>
        <begin position="1"/>
        <end position="40"/>
    </location>
</feature>